<proteinExistence type="predicted"/>
<keyword evidence="2" id="KW-1185">Reference proteome</keyword>
<protein>
    <submittedName>
        <fullName evidence="3">Variable large protein</fullName>
    </submittedName>
</protein>
<evidence type="ECO:0000313" key="2">
    <source>
        <dbReference type="Proteomes" id="UP000887540"/>
    </source>
</evidence>
<feature type="region of interest" description="Disordered" evidence="1">
    <location>
        <begin position="49"/>
        <end position="76"/>
    </location>
</feature>
<sequence length="76" mass="7320">MAGGAEAAKNFLESAFNKTKEVVGNAAISTKGLADVAIANVSKIIPGQAAAGTDPNAAAPPAPGTVVNGQPPAPPQ</sequence>
<dbReference type="Proteomes" id="UP000887540">
    <property type="component" value="Unplaced"/>
</dbReference>
<reference evidence="3" key="1">
    <citation type="submission" date="2022-11" db="UniProtKB">
        <authorList>
            <consortium name="WormBaseParasite"/>
        </authorList>
    </citation>
    <scope>IDENTIFICATION</scope>
</reference>
<organism evidence="2 3">
    <name type="scientific">Acrobeloides nanus</name>
    <dbReference type="NCBI Taxonomy" id="290746"/>
    <lineage>
        <taxon>Eukaryota</taxon>
        <taxon>Metazoa</taxon>
        <taxon>Ecdysozoa</taxon>
        <taxon>Nematoda</taxon>
        <taxon>Chromadorea</taxon>
        <taxon>Rhabditida</taxon>
        <taxon>Tylenchina</taxon>
        <taxon>Cephalobomorpha</taxon>
        <taxon>Cephaloboidea</taxon>
        <taxon>Cephalobidae</taxon>
        <taxon>Acrobeloides</taxon>
    </lineage>
</organism>
<dbReference type="WBParaSite" id="ACRNAN_scaffold5913.g10808.t1">
    <property type="protein sequence ID" value="ACRNAN_scaffold5913.g10808.t1"/>
    <property type="gene ID" value="ACRNAN_scaffold5913.g10808"/>
</dbReference>
<evidence type="ECO:0000313" key="3">
    <source>
        <dbReference type="WBParaSite" id="ACRNAN_scaffold5913.g10808.t1"/>
    </source>
</evidence>
<accession>A0A914E6G7</accession>
<dbReference type="AlphaFoldDB" id="A0A914E6G7"/>
<name>A0A914E6G7_9BILA</name>
<evidence type="ECO:0000256" key="1">
    <source>
        <dbReference type="SAM" id="MobiDB-lite"/>
    </source>
</evidence>